<comment type="caution">
    <text evidence="2">The sequence shown here is derived from an EMBL/GenBank/DDBJ whole genome shotgun (WGS) entry which is preliminary data.</text>
</comment>
<reference evidence="2" key="1">
    <citation type="journal article" date="2023" name="G3 (Bethesda)">
        <title>Whole genome assembly and annotation of the endangered Caribbean coral Acropora cervicornis.</title>
        <authorList>
            <person name="Selwyn J.D."/>
            <person name="Vollmer S.V."/>
        </authorList>
    </citation>
    <scope>NUCLEOTIDE SEQUENCE</scope>
    <source>
        <strain evidence="2">K2</strain>
    </source>
</reference>
<sequence>MAKNTVAPKKRLKARKRSNGLSKSFLDNPMLPIGPRPKDFLQLCGVLHTFWLANLSGENKKAKSISPSLKGVNAPSSRPLMNGVRPLHVKLEEFVGGDSFVNNTINEQRKENTYDLLTTSFNIGKLYTDGSQVDCSKRSMKCSNQRAPYTWTMMNSLNSRSRWNLPNQITEFSLFCIQLAFPQSASVVWNDNKMEY</sequence>
<reference evidence="2" key="2">
    <citation type="journal article" date="2023" name="Science">
        <title>Genomic signatures of disease resistance in endangered staghorn corals.</title>
        <authorList>
            <person name="Vollmer S.V."/>
            <person name="Selwyn J.D."/>
            <person name="Despard B.A."/>
            <person name="Roesel C.L."/>
        </authorList>
    </citation>
    <scope>NUCLEOTIDE SEQUENCE</scope>
    <source>
        <strain evidence="2">K2</strain>
    </source>
</reference>
<protein>
    <submittedName>
        <fullName evidence="2">Uncharacterized protein</fullName>
    </submittedName>
</protein>
<keyword evidence="3" id="KW-1185">Reference proteome</keyword>
<proteinExistence type="predicted"/>
<accession>A0AAD9VCK5</accession>
<dbReference type="AlphaFoldDB" id="A0AAD9VCK5"/>
<evidence type="ECO:0000313" key="2">
    <source>
        <dbReference type="EMBL" id="KAK2569087.1"/>
    </source>
</evidence>
<dbReference type="EMBL" id="JARQWQ010000010">
    <property type="protein sequence ID" value="KAK2569087.1"/>
    <property type="molecule type" value="Genomic_DNA"/>
</dbReference>
<name>A0AAD9VCK5_ACRCE</name>
<feature type="compositionally biased region" description="Basic residues" evidence="1">
    <location>
        <begin position="8"/>
        <end position="18"/>
    </location>
</feature>
<gene>
    <name evidence="2" type="ORF">P5673_005972</name>
</gene>
<evidence type="ECO:0000313" key="3">
    <source>
        <dbReference type="Proteomes" id="UP001249851"/>
    </source>
</evidence>
<evidence type="ECO:0000256" key="1">
    <source>
        <dbReference type="SAM" id="MobiDB-lite"/>
    </source>
</evidence>
<dbReference type="Proteomes" id="UP001249851">
    <property type="component" value="Unassembled WGS sequence"/>
</dbReference>
<feature type="region of interest" description="Disordered" evidence="1">
    <location>
        <begin position="1"/>
        <end position="28"/>
    </location>
</feature>
<organism evidence="2 3">
    <name type="scientific">Acropora cervicornis</name>
    <name type="common">Staghorn coral</name>
    <dbReference type="NCBI Taxonomy" id="6130"/>
    <lineage>
        <taxon>Eukaryota</taxon>
        <taxon>Metazoa</taxon>
        <taxon>Cnidaria</taxon>
        <taxon>Anthozoa</taxon>
        <taxon>Hexacorallia</taxon>
        <taxon>Scleractinia</taxon>
        <taxon>Astrocoeniina</taxon>
        <taxon>Acroporidae</taxon>
        <taxon>Acropora</taxon>
    </lineage>
</organism>